<reference evidence="1" key="1">
    <citation type="journal article" date="2018" name="Data Brief">
        <title>Genome sequence data from 17 accessions of Ensete ventricosum, a staple food crop for millions in Ethiopia.</title>
        <authorList>
            <person name="Yemataw Z."/>
            <person name="Muzemil S."/>
            <person name="Ambachew D."/>
            <person name="Tripathi L."/>
            <person name="Tesfaye K."/>
            <person name="Chala A."/>
            <person name="Farbos A."/>
            <person name="O'Neill P."/>
            <person name="Moore K."/>
            <person name="Grant M."/>
            <person name="Studholme D.J."/>
        </authorList>
    </citation>
    <scope>NUCLEOTIDE SEQUENCE [LARGE SCALE GENOMIC DNA]</scope>
    <source>
        <tissue evidence="1">Leaf</tissue>
    </source>
</reference>
<evidence type="ECO:0000313" key="1">
    <source>
        <dbReference type="EMBL" id="RZR74140.1"/>
    </source>
</evidence>
<proteinExistence type="predicted"/>
<organism evidence="1">
    <name type="scientific">Ensete ventricosum</name>
    <name type="common">Abyssinian banana</name>
    <name type="synonym">Musa ensete</name>
    <dbReference type="NCBI Taxonomy" id="4639"/>
    <lineage>
        <taxon>Eukaryota</taxon>
        <taxon>Viridiplantae</taxon>
        <taxon>Streptophyta</taxon>
        <taxon>Embryophyta</taxon>
        <taxon>Tracheophyta</taxon>
        <taxon>Spermatophyta</taxon>
        <taxon>Magnoliopsida</taxon>
        <taxon>Liliopsida</taxon>
        <taxon>Zingiberales</taxon>
        <taxon>Musaceae</taxon>
        <taxon>Ensete</taxon>
    </lineage>
</organism>
<name>A0A445MIQ4_ENSVE</name>
<protein>
    <submittedName>
        <fullName evidence="1">Uncharacterized protein</fullName>
    </submittedName>
</protein>
<gene>
    <name evidence="1" type="ORF">BHM03_00032378</name>
</gene>
<dbReference type="EMBL" id="KV876127">
    <property type="protein sequence ID" value="RZR74140.1"/>
    <property type="molecule type" value="Genomic_DNA"/>
</dbReference>
<dbReference type="AlphaFoldDB" id="A0A445MIQ4"/>
<dbReference type="Proteomes" id="UP000290560">
    <property type="component" value="Unassembled WGS sequence"/>
</dbReference>
<sequence length="152" mass="15892">MVDLTVGIPRNGGGRIRCTVRMREKGVRNGCDVGPDPDACREGLRRLDGEDRCISSDPYPSSDARSDCAGIGLLLVGGKDPIASPPFISPLHTTVAATTPLTAFLPLPLPLPLHPVLAAVVGIMASEGPPPVRVIPDFPKPGDSRILETLAA</sequence>
<accession>A0A445MIQ4</accession>